<dbReference type="GO" id="GO:0030027">
    <property type="term" value="C:lamellipodium"/>
    <property type="evidence" value="ECO:0007669"/>
    <property type="project" value="TreeGrafter"/>
</dbReference>
<protein>
    <submittedName>
        <fullName evidence="3">Leucine-rich repeat-containing protein 16B</fullName>
    </submittedName>
</protein>
<dbReference type="InterPro" id="IPR051279">
    <property type="entry name" value="PP1-Reg/Actin-Interact_Protein"/>
</dbReference>
<accession>A0A2I4BD90</accession>
<dbReference type="Pfam" id="PF16000">
    <property type="entry name" value="CARMIL_C"/>
    <property type="match status" value="1"/>
</dbReference>
<dbReference type="RefSeq" id="XP_013865707.1">
    <property type="nucleotide sequence ID" value="XM_014010253.1"/>
</dbReference>
<dbReference type="PANTHER" id="PTHR24112:SF32">
    <property type="entry name" value="CAPPING PROTEIN, ARP2_3 AND MYOSIN-I LINKER PROTEIN 2"/>
    <property type="match status" value="1"/>
</dbReference>
<feature type="domain" description="CARMIL C-terminal" evidence="1">
    <location>
        <begin position="168"/>
        <end position="271"/>
    </location>
</feature>
<dbReference type="GeneID" id="106518834"/>
<dbReference type="PANTHER" id="PTHR24112">
    <property type="entry name" value="LEUCINE-RICH REPEAT, ISOFORM F-RELATED"/>
    <property type="match status" value="1"/>
</dbReference>
<sequence length="314" mass="35574">MYECQVDHEGGQAKKLREKNLTLQKVPLPLADVVQSYRSNPDRTKEALHKIQQCLDRNNQRQPSSVEHQQVLKRPQSEKLVEGLCRQLEDSLQRLGDCNHQADIVMAHEVLQNTRDSLKLLPSLCEESRKCSSDGDWVNNILSDAAAALTQEVTKSLQELGQSLMRNTETTCPQVVQRSSLCKCLPECVSKKIRQAEIFLRSTLVETTGQVISTRLREMRQTLTVALSESIAEQLLQDLTTAQERMDFLIKEDSSTCQRLNIPELRVAEENFPTDDYSPAIWRNGLLSNSLRPAASIKSKKQQIISSGFFFTSF</sequence>
<dbReference type="InterPro" id="IPR031943">
    <property type="entry name" value="CARMIL_C"/>
</dbReference>
<dbReference type="Proteomes" id="UP000192220">
    <property type="component" value="Unplaced"/>
</dbReference>
<dbReference type="GO" id="GO:0034315">
    <property type="term" value="P:regulation of Arp2/3 complex-mediated actin nucleation"/>
    <property type="evidence" value="ECO:0007669"/>
    <property type="project" value="TreeGrafter"/>
</dbReference>
<gene>
    <name evidence="3" type="primary">LOC106518834</name>
</gene>
<organism evidence="2 3">
    <name type="scientific">Austrofundulus limnaeus</name>
    <name type="common">Annual killifish</name>
    <dbReference type="NCBI Taxonomy" id="52670"/>
    <lineage>
        <taxon>Eukaryota</taxon>
        <taxon>Metazoa</taxon>
        <taxon>Chordata</taxon>
        <taxon>Craniata</taxon>
        <taxon>Vertebrata</taxon>
        <taxon>Euteleostomi</taxon>
        <taxon>Actinopterygii</taxon>
        <taxon>Neopterygii</taxon>
        <taxon>Teleostei</taxon>
        <taxon>Neoteleostei</taxon>
        <taxon>Acanthomorphata</taxon>
        <taxon>Ovalentaria</taxon>
        <taxon>Atherinomorphae</taxon>
        <taxon>Cyprinodontiformes</taxon>
        <taxon>Rivulidae</taxon>
        <taxon>Austrofundulus</taxon>
    </lineage>
</organism>
<name>A0A2I4BD90_AUSLI</name>
<evidence type="ECO:0000313" key="2">
    <source>
        <dbReference type="Proteomes" id="UP000192220"/>
    </source>
</evidence>
<keyword evidence="2" id="KW-1185">Reference proteome</keyword>
<evidence type="ECO:0000259" key="1">
    <source>
        <dbReference type="Pfam" id="PF16000"/>
    </source>
</evidence>
<dbReference type="AlphaFoldDB" id="A0A2I4BD90"/>
<proteinExistence type="predicted"/>
<dbReference type="KEGG" id="alim:106518834"/>
<dbReference type="GO" id="GO:0016477">
    <property type="term" value="P:cell migration"/>
    <property type="evidence" value="ECO:0007669"/>
    <property type="project" value="TreeGrafter"/>
</dbReference>
<dbReference type="OrthoDB" id="18598at2759"/>
<dbReference type="InParanoid" id="A0A2I4BD90"/>
<evidence type="ECO:0000313" key="3">
    <source>
        <dbReference type="RefSeq" id="XP_013865707.1"/>
    </source>
</evidence>
<dbReference type="STRING" id="52670.A0A2I4BD90"/>
<reference evidence="3" key="1">
    <citation type="submission" date="2025-08" db="UniProtKB">
        <authorList>
            <consortium name="RefSeq"/>
        </authorList>
    </citation>
    <scope>IDENTIFICATION</scope>
    <source>
        <strain evidence="3">Quisiro</strain>
        <tissue evidence="3">Liver</tissue>
    </source>
</reference>
<dbReference type="GO" id="GO:0005886">
    <property type="term" value="C:plasma membrane"/>
    <property type="evidence" value="ECO:0007669"/>
    <property type="project" value="TreeGrafter"/>
</dbReference>